<proteinExistence type="inferred from homology"/>
<comment type="catalytic activity">
    <reaction evidence="8">
        <text>H2O(in) = H2O(out)</text>
        <dbReference type="Rhea" id="RHEA:29667"/>
        <dbReference type="ChEBI" id="CHEBI:15377"/>
    </reaction>
</comment>
<dbReference type="Gene3D" id="1.20.1080.10">
    <property type="entry name" value="Glycerol uptake facilitator protein"/>
    <property type="match status" value="1"/>
</dbReference>
<feature type="transmembrane region" description="Helical" evidence="11">
    <location>
        <begin position="125"/>
        <end position="143"/>
    </location>
</feature>
<evidence type="ECO:0000256" key="4">
    <source>
        <dbReference type="ARBA" id="ARBA00022737"/>
    </source>
</evidence>
<keyword evidence="4" id="KW-0677">Repeat</keyword>
<evidence type="ECO:0000313" key="12">
    <source>
        <dbReference type="EMBL" id="RYN69253.1"/>
    </source>
</evidence>
<comment type="similarity">
    <text evidence="2 9">Belongs to the MIP/aquaporin (TC 1.A.8) family.</text>
</comment>
<dbReference type="VEuPathDB" id="FungiDB:CC77DRAFT_948379"/>
<feature type="transmembrane region" description="Helical" evidence="11">
    <location>
        <begin position="187"/>
        <end position="206"/>
    </location>
</feature>
<protein>
    <recommendedName>
        <fullName evidence="14">Aquaporin-like protein</fullName>
    </recommendedName>
</protein>
<gene>
    <name evidence="12" type="ORF">AA0117_g10935</name>
</gene>
<feature type="region of interest" description="Disordered" evidence="10">
    <location>
        <begin position="332"/>
        <end position="394"/>
    </location>
</feature>
<feature type="transmembrane region" description="Helical" evidence="11">
    <location>
        <begin position="99"/>
        <end position="119"/>
    </location>
</feature>
<dbReference type="InterPro" id="IPR034294">
    <property type="entry name" value="Aquaporin_transptr"/>
</dbReference>
<organism evidence="12 13">
    <name type="scientific">Alternaria alternata</name>
    <name type="common">Alternaria rot fungus</name>
    <name type="synonym">Torula alternata</name>
    <dbReference type="NCBI Taxonomy" id="5599"/>
    <lineage>
        <taxon>Eukaryota</taxon>
        <taxon>Fungi</taxon>
        <taxon>Dikarya</taxon>
        <taxon>Ascomycota</taxon>
        <taxon>Pezizomycotina</taxon>
        <taxon>Dothideomycetes</taxon>
        <taxon>Pleosporomycetidae</taxon>
        <taxon>Pleosporales</taxon>
        <taxon>Pleosporineae</taxon>
        <taxon>Pleosporaceae</taxon>
        <taxon>Alternaria</taxon>
        <taxon>Alternaria sect. Alternaria</taxon>
        <taxon>Alternaria alternata complex</taxon>
    </lineage>
</organism>
<dbReference type="InterPro" id="IPR000425">
    <property type="entry name" value="MIP"/>
</dbReference>
<feature type="transmembrane region" description="Helical" evidence="11">
    <location>
        <begin position="55"/>
        <end position="78"/>
    </location>
</feature>
<comment type="caution">
    <text evidence="12">The sequence shown here is derived from an EMBL/GenBank/DDBJ whole genome shotgun (WGS) entry which is preliminary data.</text>
</comment>
<keyword evidence="6 11" id="KW-0472">Membrane</keyword>
<dbReference type="Pfam" id="PF00230">
    <property type="entry name" value="MIP"/>
    <property type="match status" value="1"/>
</dbReference>
<feature type="region of interest" description="Disordered" evidence="10">
    <location>
        <begin position="1"/>
        <end position="38"/>
    </location>
</feature>
<accession>A0A4Q4N2S0</accession>
<feature type="transmembrane region" description="Helical" evidence="11">
    <location>
        <begin position="213"/>
        <end position="238"/>
    </location>
</feature>
<dbReference type="AlphaFoldDB" id="A0A4Q4N2S0"/>
<evidence type="ECO:0000256" key="7">
    <source>
        <dbReference type="ARBA" id="ARBA00023180"/>
    </source>
</evidence>
<dbReference type="EMBL" id="PDXD01000045">
    <property type="protein sequence ID" value="RYN69253.1"/>
    <property type="molecule type" value="Genomic_DNA"/>
</dbReference>
<evidence type="ECO:0008006" key="14">
    <source>
        <dbReference type="Google" id="ProtNLM"/>
    </source>
</evidence>
<dbReference type="PANTHER" id="PTHR19139:SF199">
    <property type="entry name" value="MIP17260P"/>
    <property type="match status" value="1"/>
</dbReference>
<feature type="transmembrane region" description="Helical" evidence="11">
    <location>
        <begin position="150"/>
        <end position="167"/>
    </location>
</feature>
<sequence length="394" mass="42360">MALKNILPLHKKDASSSSHKPKTLPKDGTPPGHPTRSGFIPNRWRNELVAAAAEFAGTFMFLFFAFGGTSVANTAATYSNRTTSGQNNNSITQAPDTSVLLYISLIFGFSLMVNVWVFFRVSGGLFNPAVTLGLYLIGAIPAVRACLCFLSQMLAGMAAAGVIQAIIPGPLNVSTTLGAGVSAARGVFLEMFLTSLLVFTIFMLAAEKHKATYLAPIGIGLALFVAEMVGVFFTGGSLNPARSFGPCVVTHNFPGYHYIYWFGPLMGTLLAFGMYRIVKLVEYQTVNPGQDFDDHEAALFKPPEDPETASQVERPNVAAHAMADAMQMVSRTNSAGLSESQSTQNFSGIDGRLDSRGDSEKEKSMSSRRSPRQEQELLERTGHAPAANGEDHDC</sequence>
<evidence type="ECO:0000256" key="6">
    <source>
        <dbReference type="ARBA" id="ARBA00023136"/>
    </source>
</evidence>
<evidence type="ECO:0000313" key="13">
    <source>
        <dbReference type="Proteomes" id="UP000291422"/>
    </source>
</evidence>
<reference evidence="13" key="1">
    <citation type="journal article" date="2019" name="bioRxiv">
        <title>Genomics, evolutionary history and diagnostics of the Alternaria alternata species group including apple and Asian pear pathotypes.</title>
        <authorList>
            <person name="Armitage A.D."/>
            <person name="Cockerton H.M."/>
            <person name="Sreenivasaprasad S."/>
            <person name="Woodhall J.W."/>
            <person name="Lane C.R."/>
            <person name="Harrison R.J."/>
            <person name="Clarkson J.P."/>
        </authorList>
    </citation>
    <scope>NUCLEOTIDE SEQUENCE [LARGE SCALE GENOMIC DNA]</scope>
    <source>
        <strain evidence="13">FERA 1177</strain>
    </source>
</reference>
<feature type="compositionally biased region" description="Polar residues" evidence="10">
    <location>
        <begin position="332"/>
        <end position="347"/>
    </location>
</feature>
<evidence type="ECO:0000256" key="8">
    <source>
        <dbReference type="ARBA" id="ARBA00034651"/>
    </source>
</evidence>
<dbReference type="GO" id="GO:0005886">
    <property type="term" value="C:plasma membrane"/>
    <property type="evidence" value="ECO:0007669"/>
    <property type="project" value="TreeGrafter"/>
</dbReference>
<dbReference type="FunFam" id="1.20.1080.10:FF:000024">
    <property type="entry name" value="MIP aquaporin (Eurofung)"/>
    <property type="match status" value="1"/>
</dbReference>
<evidence type="ECO:0000256" key="1">
    <source>
        <dbReference type="ARBA" id="ARBA00004141"/>
    </source>
</evidence>
<name>A0A4Q4N2S0_ALTAL</name>
<evidence type="ECO:0000256" key="10">
    <source>
        <dbReference type="SAM" id="MobiDB-lite"/>
    </source>
</evidence>
<evidence type="ECO:0000256" key="11">
    <source>
        <dbReference type="SAM" id="Phobius"/>
    </source>
</evidence>
<dbReference type="Proteomes" id="UP000291422">
    <property type="component" value="Unassembled WGS sequence"/>
</dbReference>
<keyword evidence="9" id="KW-0813">Transport</keyword>
<keyword evidence="3 9" id="KW-0812">Transmembrane</keyword>
<evidence type="ECO:0000256" key="2">
    <source>
        <dbReference type="ARBA" id="ARBA00006175"/>
    </source>
</evidence>
<keyword evidence="7" id="KW-0325">Glycoprotein</keyword>
<dbReference type="GO" id="GO:0015250">
    <property type="term" value="F:water channel activity"/>
    <property type="evidence" value="ECO:0007669"/>
    <property type="project" value="TreeGrafter"/>
</dbReference>
<dbReference type="InterPro" id="IPR023271">
    <property type="entry name" value="Aquaporin-like"/>
</dbReference>
<comment type="subcellular location">
    <subcellularLocation>
        <location evidence="1">Membrane</location>
        <topology evidence="1">Multi-pass membrane protein</topology>
    </subcellularLocation>
</comment>
<evidence type="ECO:0000256" key="3">
    <source>
        <dbReference type="ARBA" id="ARBA00022692"/>
    </source>
</evidence>
<feature type="compositionally biased region" description="Basic and acidic residues" evidence="10">
    <location>
        <begin position="351"/>
        <end position="382"/>
    </location>
</feature>
<dbReference type="PANTHER" id="PTHR19139">
    <property type="entry name" value="AQUAPORIN TRANSPORTER"/>
    <property type="match status" value="1"/>
</dbReference>
<keyword evidence="5 11" id="KW-1133">Transmembrane helix</keyword>
<dbReference type="PRINTS" id="PR00783">
    <property type="entry name" value="MINTRINSICP"/>
</dbReference>
<evidence type="ECO:0000256" key="9">
    <source>
        <dbReference type="RuleBase" id="RU000477"/>
    </source>
</evidence>
<evidence type="ECO:0000256" key="5">
    <source>
        <dbReference type="ARBA" id="ARBA00022989"/>
    </source>
</evidence>
<feature type="transmembrane region" description="Helical" evidence="11">
    <location>
        <begin position="258"/>
        <end position="278"/>
    </location>
</feature>
<dbReference type="SUPFAM" id="SSF81338">
    <property type="entry name" value="Aquaporin-like"/>
    <property type="match status" value="1"/>
</dbReference>